<evidence type="ECO:0000313" key="3">
    <source>
        <dbReference type="Proteomes" id="UP000244913"/>
    </source>
</evidence>
<evidence type="ECO:0000256" key="1">
    <source>
        <dbReference type="SAM" id="Coils"/>
    </source>
</evidence>
<organism evidence="2 3">
    <name type="scientific">Caulobacter radicis</name>
    <dbReference type="NCBI Taxonomy" id="2172650"/>
    <lineage>
        <taxon>Bacteria</taxon>
        <taxon>Pseudomonadati</taxon>
        <taxon>Pseudomonadota</taxon>
        <taxon>Alphaproteobacteria</taxon>
        <taxon>Caulobacterales</taxon>
        <taxon>Caulobacteraceae</taxon>
        <taxon>Caulobacter</taxon>
    </lineage>
</organism>
<keyword evidence="1" id="KW-0175">Coiled coil</keyword>
<accession>A0A2T9JDN3</accession>
<dbReference type="SUPFAM" id="SSF48452">
    <property type="entry name" value="TPR-like"/>
    <property type="match status" value="2"/>
</dbReference>
<gene>
    <name evidence="2" type="ORF">DDF65_13855</name>
</gene>
<keyword evidence="3" id="KW-1185">Reference proteome</keyword>
<dbReference type="InterPro" id="IPR011990">
    <property type="entry name" value="TPR-like_helical_dom_sf"/>
</dbReference>
<dbReference type="PANTHER" id="PTHR19959:SF119">
    <property type="entry name" value="FUNGAL LIPASE-LIKE DOMAIN-CONTAINING PROTEIN"/>
    <property type="match status" value="1"/>
</dbReference>
<dbReference type="RefSeq" id="WP_116568117.1">
    <property type="nucleotide sequence ID" value="NZ_QDKP01000040.1"/>
</dbReference>
<dbReference type="EMBL" id="QDKP01000040">
    <property type="protein sequence ID" value="PVM81007.1"/>
    <property type="molecule type" value="Genomic_DNA"/>
</dbReference>
<comment type="caution">
    <text evidence="2">The sequence shown here is derived from an EMBL/GenBank/DDBJ whole genome shotgun (WGS) entry which is preliminary data.</text>
</comment>
<dbReference type="SMART" id="SM00028">
    <property type="entry name" value="TPR"/>
    <property type="match status" value="8"/>
</dbReference>
<dbReference type="Gene3D" id="1.25.40.10">
    <property type="entry name" value="Tetratricopeptide repeat domain"/>
    <property type="match status" value="4"/>
</dbReference>
<evidence type="ECO:0000313" key="2">
    <source>
        <dbReference type="EMBL" id="PVM81007.1"/>
    </source>
</evidence>
<name>A0A2T9JDN3_9CAUL</name>
<dbReference type="Proteomes" id="UP000244913">
    <property type="component" value="Unassembled WGS sequence"/>
</dbReference>
<sequence length="915" mass="100529">MDLVLTPLVVAGIASLAGKLADPASNIAINVVSSQVFDPLCRSLRGAAARRIREMDGSLPRNHDVERAVRTAQLDASRVLTAAFARKAERLNRPSNQLFARNALAWIERETKAVSRLEVDRALLDQLVAALNAPLVVDAHLDAAAARAAHAAFDELAAGVGEDAPDGFWRLWTSGGDTCPSWFAAFGDFLAEQTKTDDRFYRIVTAAGLAEAGAGVRRIEDVLAECEPVWTALRETTDQTIARLGRIEDKVDGVKDDTAEIRRMVSQMLAEAGDKTALLTEIEALRADNSLTARAIETFLRDVGETALTPDQWPGQLAVFADRHRQLLTELARRTNLPADLELERTRAAEAAKAGDLDTAEAILAALTKRLSAWRREQQEMLDQGARDEATLLGERAALAKARLRYQDAADLYAQAAAITPTHDTEDRWQWIMAQASVLDDLGSEFGDNDVLTRAIAIYRDQALPLAQREQVPLNWSATHNGLGNVLQILGGRESGIGRLEEAVAAYRAALEEYTRERVPLDWAMTQNNLGSALQALGGRESGTDRLEEAVVAYRAALEECTRERAPLDWAMTQNNLGNALQTLGRRESGAERLEEAVIAYRAAIEERTRERTPLGWASTQNNLGSALQILGEREGGAERLEEAVVVYRAVLEEYTRERVPLDWAIAQNNLGNVLQTLGGRESGTKRLEEAVIAYRSALEERTRQRIPLGWAMIQNNLGGALLAIGRRQNNAERLEEAAVAFQASLQEHTRESVPLDWAMTQNNLGNALQAIGAHEDGVERLEQAVAAYRAALEERTRQRVPLNWALTQNNLGTALAALGGREGGAERLEEAVAAYQAALEERTRQRVPLDWATTMENLALTFGRLFNETDDRTWLTRALAAARSALEVYEAANSEYDIETCTDLIARLEAELAD</sequence>
<protein>
    <recommendedName>
        <fullName evidence="4">Tetratricopeptide repeat protein</fullName>
    </recommendedName>
</protein>
<reference evidence="2 3" key="1">
    <citation type="submission" date="2018-04" db="EMBL/GenBank/DDBJ databases">
        <title>The genome sequence of Caulobacter sp. 736.</title>
        <authorList>
            <person name="Gao J."/>
            <person name="Sun J."/>
        </authorList>
    </citation>
    <scope>NUCLEOTIDE SEQUENCE [LARGE SCALE GENOMIC DNA]</scope>
    <source>
        <strain evidence="2 3">736</strain>
    </source>
</reference>
<feature type="coiled-coil region" evidence="1">
    <location>
        <begin position="357"/>
        <end position="384"/>
    </location>
</feature>
<dbReference type="PANTHER" id="PTHR19959">
    <property type="entry name" value="KINESIN LIGHT CHAIN"/>
    <property type="match status" value="1"/>
</dbReference>
<evidence type="ECO:0008006" key="4">
    <source>
        <dbReference type="Google" id="ProtNLM"/>
    </source>
</evidence>
<dbReference type="InterPro" id="IPR019734">
    <property type="entry name" value="TPR_rpt"/>
</dbReference>
<dbReference type="AlphaFoldDB" id="A0A2T9JDN3"/>
<dbReference type="Pfam" id="PF13374">
    <property type="entry name" value="TPR_10"/>
    <property type="match status" value="3"/>
</dbReference>
<proteinExistence type="predicted"/>